<evidence type="ECO:0000313" key="6">
    <source>
        <dbReference type="EMBL" id="VGO16939.1"/>
    </source>
</evidence>
<dbReference type="AlphaFoldDB" id="A0A6C2UAM2"/>
<dbReference type="Proteomes" id="UP000366872">
    <property type="component" value="Unassembled WGS sequence"/>
</dbReference>
<keyword evidence="1" id="KW-0805">Transcription regulation</keyword>
<proteinExistence type="predicted"/>
<dbReference type="GO" id="GO:0016987">
    <property type="term" value="F:sigma factor activity"/>
    <property type="evidence" value="ECO:0007669"/>
    <property type="project" value="UniProtKB-KW"/>
</dbReference>
<evidence type="ECO:0000256" key="2">
    <source>
        <dbReference type="ARBA" id="ARBA00023082"/>
    </source>
</evidence>
<dbReference type="InterPro" id="IPR013325">
    <property type="entry name" value="RNA_pol_sigma_r2"/>
</dbReference>
<dbReference type="Gene3D" id="1.10.1740.10">
    <property type="match status" value="1"/>
</dbReference>
<keyword evidence="2" id="KW-0731">Sigma factor</keyword>
<organism evidence="6 7">
    <name type="scientific">Pontiella desulfatans</name>
    <dbReference type="NCBI Taxonomy" id="2750659"/>
    <lineage>
        <taxon>Bacteria</taxon>
        <taxon>Pseudomonadati</taxon>
        <taxon>Kiritimatiellota</taxon>
        <taxon>Kiritimatiellia</taxon>
        <taxon>Kiritimatiellales</taxon>
        <taxon>Pontiellaceae</taxon>
        <taxon>Pontiella</taxon>
    </lineage>
</organism>
<dbReference type="GO" id="GO:0006352">
    <property type="term" value="P:DNA-templated transcription initiation"/>
    <property type="evidence" value="ECO:0007669"/>
    <property type="project" value="InterPro"/>
</dbReference>
<keyword evidence="4" id="KW-0804">Transcription</keyword>
<dbReference type="SUPFAM" id="SSF88946">
    <property type="entry name" value="Sigma2 domain of RNA polymerase sigma factors"/>
    <property type="match status" value="1"/>
</dbReference>
<dbReference type="PANTHER" id="PTHR43133:SF8">
    <property type="entry name" value="RNA POLYMERASE SIGMA FACTOR HI_1459-RELATED"/>
    <property type="match status" value="1"/>
</dbReference>
<dbReference type="PANTHER" id="PTHR43133">
    <property type="entry name" value="RNA POLYMERASE ECF-TYPE SIGMA FACTO"/>
    <property type="match status" value="1"/>
</dbReference>
<keyword evidence="3" id="KW-0238">DNA-binding</keyword>
<dbReference type="EMBL" id="CAAHFG010000004">
    <property type="protein sequence ID" value="VGO16939.1"/>
    <property type="molecule type" value="Genomic_DNA"/>
</dbReference>
<evidence type="ECO:0000256" key="3">
    <source>
        <dbReference type="ARBA" id="ARBA00023125"/>
    </source>
</evidence>
<protein>
    <submittedName>
        <fullName evidence="6">ECF RNA polymerase sigma factor SigE</fullName>
    </submittedName>
</protein>
<sequence>MGTKWKTRQSLLMRAKNQDDEAAWEEFVAYYRDFIVMILRKMNLYSVDLDDLTQEVLVRIWKSLPNHIYDQDRAKFRSWLSHVIRNQVLNHIRANQRRDTRHAVATRDESVGGLFTNEEPEIEKIIQQEWEVYVVKLALKNISALFSEGAIKAFTLSVEGKSSAQIAAHLGVKPNSVIKLKNRVKVRLAQEIQHLRNELESV</sequence>
<dbReference type="InterPro" id="IPR014284">
    <property type="entry name" value="RNA_pol_sigma-70_dom"/>
</dbReference>
<evidence type="ECO:0000259" key="5">
    <source>
        <dbReference type="Pfam" id="PF04542"/>
    </source>
</evidence>
<dbReference type="InterPro" id="IPR007627">
    <property type="entry name" value="RNA_pol_sigma70_r2"/>
</dbReference>
<evidence type="ECO:0000256" key="4">
    <source>
        <dbReference type="ARBA" id="ARBA00023163"/>
    </source>
</evidence>
<feature type="domain" description="RNA polymerase sigma-70 region 2" evidence="5">
    <location>
        <begin position="28"/>
        <end position="98"/>
    </location>
</feature>
<dbReference type="GO" id="GO:0003677">
    <property type="term" value="F:DNA binding"/>
    <property type="evidence" value="ECO:0007669"/>
    <property type="project" value="UniProtKB-KW"/>
</dbReference>
<dbReference type="RefSeq" id="WP_168442633.1">
    <property type="nucleotide sequence ID" value="NZ_CAAHFG010000004.1"/>
</dbReference>
<reference evidence="6 7" key="1">
    <citation type="submission" date="2019-04" db="EMBL/GenBank/DDBJ databases">
        <authorList>
            <person name="Van Vliet M D."/>
        </authorList>
    </citation>
    <scope>NUCLEOTIDE SEQUENCE [LARGE SCALE GENOMIC DNA]</scope>
    <source>
        <strain evidence="6 7">F1</strain>
    </source>
</reference>
<evidence type="ECO:0000256" key="1">
    <source>
        <dbReference type="ARBA" id="ARBA00023015"/>
    </source>
</evidence>
<dbReference type="Pfam" id="PF04542">
    <property type="entry name" value="Sigma70_r2"/>
    <property type="match status" value="1"/>
</dbReference>
<dbReference type="InterPro" id="IPR039425">
    <property type="entry name" value="RNA_pol_sigma-70-like"/>
</dbReference>
<name>A0A6C2UAM2_PONDE</name>
<accession>A0A6C2UAM2</accession>
<dbReference type="NCBIfam" id="TIGR02937">
    <property type="entry name" value="sigma70-ECF"/>
    <property type="match status" value="1"/>
</dbReference>
<evidence type="ECO:0000313" key="7">
    <source>
        <dbReference type="Proteomes" id="UP000366872"/>
    </source>
</evidence>
<gene>
    <name evidence="6" type="primary">sigE_9</name>
    <name evidence="6" type="ORF">PDESU_05532</name>
</gene>
<keyword evidence="7" id="KW-1185">Reference proteome</keyword>